<comment type="caution">
    <text evidence="1">The sequence shown here is derived from an EMBL/GenBank/DDBJ whole genome shotgun (WGS) entry which is preliminary data.</text>
</comment>
<dbReference type="Proteomes" id="UP000663864">
    <property type="component" value="Unassembled WGS sequence"/>
</dbReference>
<evidence type="ECO:0000313" key="2">
    <source>
        <dbReference type="EMBL" id="CAF4135631.1"/>
    </source>
</evidence>
<proteinExistence type="predicted"/>
<sequence>MKNCATCNGDAAQLTTWLREAGGFMAREGYPETNHPFITHHLLIDDALDYYLANEDIILNFYDLRKLFLHKQNVLAPLLTLQSLDSIATLTLNSTPSTLTSTQLPATTTTTAGNPCATTFTLAQTLEDLTQNDIRKTIIEDLQCNTTKFTDDHRQDVIKWLKTIEVKF</sequence>
<evidence type="ECO:0000313" key="3">
    <source>
        <dbReference type="Proteomes" id="UP000663864"/>
    </source>
</evidence>
<dbReference type="EMBL" id="CAJOBD010009461">
    <property type="protein sequence ID" value="CAF4135631.1"/>
    <property type="molecule type" value="Genomic_DNA"/>
</dbReference>
<evidence type="ECO:0000313" key="1">
    <source>
        <dbReference type="EMBL" id="CAF1363916.1"/>
    </source>
</evidence>
<accession>A0A815IC57</accession>
<name>A0A815IC57_9BILA</name>
<gene>
    <name evidence="2" type="ORF">JBS370_LOCUS33259</name>
    <name evidence="1" type="ORF">ZHD862_LOCUS31225</name>
</gene>
<reference evidence="1" key="1">
    <citation type="submission" date="2021-02" db="EMBL/GenBank/DDBJ databases">
        <authorList>
            <person name="Nowell W R."/>
        </authorList>
    </citation>
    <scope>NUCLEOTIDE SEQUENCE</scope>
</reference>
<protein>
    <submittedName>
        <fullName evidence="1">Uncharacterized protein</fullName>
    </submittedName>
</protein>
<dbReference type="EMBL" id="CAJNOT010003096">
    <property type="protein sequence ID" value="CAF1363916.1"/>
    <property type="molecule type" value="Genomic_DNA"/>
</dbReference>
<organism evidence="1 3">
    <name type="scientific">Rotaria sordida</name>
    <dbReference type="NCBI Taxonomy" id="392033"/>
    <lineage>
        <taxon>Eukaryota</taxon>
        <taxon>Metazoa</taxon>
        <taxon>Spiralia</taxon>
        <taxon>Gnathifera</taxon>
        <taxon>Rotifera</taxon>
        <taxon>Eurotatoria</taxon>
        <taxon>Bdelloidea</taxon>
        <taxon>Philodinida</taxon>
        <taxon>Philodinidae</taxon>
        <taxon>Rotaria</taxon>
    </lineage>
</organism>
<dbReference type="Proteomes" id="UP000663836">
    <property type="component" value="Unassembled WGS sequence"/>
</dbReference>
<dbReference type="AlphaFoldDB" id="A0A815IC57"/>